<gene>
    <name evidence="2" type="ORF">KPL78_15420</name>
</gene>
<sequence>MSRIRSPRAMFMRATEIDPSFAAPYAWAAFTLMRVVTFGWNAALHGGGAEEAGQPAATTPAPAAGSGRRRSRQRRSSWCSII</sequence>
<proteinExistence type="predicted"/>
<evidence type="ECO:0000313" key="3">
    <source>
        <dbReference type="Proteomes" id="UP001196565"/>
    </source>
</evidence>
<evidence type="ECO:0008006" key="4">
    <source>
        <dbReference type="Google" id="ProtNLM"/>
    </source>
</evidence>
<protein>
    <recommendedName>
        <fullName evidence="4">CHAT domain-containing protein</fullName>
    </recommendedName>
</protein>
<reference evidence="2 3" key="1">
    <citation type="submission" date="2021-07" db="EMBL/GenBank/DDBJ databases">
        <authorList>
            <person name="So Y."/>
        </authorList>
    </citation>
    <scope>NUCLEOTIDE SEQUENCE [LARGE SCALE GENOMIC DNA]</scope>
    <source>
        <strain evidence="2 3">HJA6</strain>
    </source>
</reference>
<keyword evidence="3" id="KW-1185">Reference proteome</keyword>
<organism evidence="2 3">
    <name type="scientific">Roseomonas alba</name>
    <dbReference type="NCBI Taxonomy" id="2846776"/>
    <lineage>
        <taxon>Bacteria</taxon>
        <taxon>Pseudomonadati</taxon>
        <taxon>Pseudomonadota</taxon>
        <taxon>Alphaproteobacteria</taxon>
        <taxon>Acetobacterales</taxon>
        <taxon>Roseomonadaceae</taxon>
        <taxon>Roseomonas</taxon>
    </lineage>
</organism>
<dbReference type="EMBL" id="JAHYBZ010000005">
    <property type="protein sequence ID" value="MBW6399251.1"/>
    <property type="molecule type" value="Genomic_DNA"/>
</dbReference>
<feature type="region of interest" description="Disordered" evidence="1">
    <location>
        <begin position="48"/>
        <end position="82"/>
    </location>
</feature>
<evidence type="ECO:0000313" key="2">
    <source>
        <dbReference type="EMBL" id="MBW6399251.1"/>
    </source>
</evidence>
<evidence type="ECO:0000256" key="1">
    <source>
        <dbReference type="SAM" id="MobiDB-lite"/>
    </source>
</evidence>
<accession>A0ABS7AAD4</accession>
<name>A0ABS7AAD4_9PROT</name>
<comment type="caution">
    <text evidence="2">The sequence shown here is derived from an EMBL/GenBank/DDBJ whole genome shotgun (WGS) entry which is preliminary data.</text>
</comment>
<dbReference type="Proteomes" id="UP001196565">
    <property type="component" value="Unassembled WGS sequence"/>
</dbReference>
<dbReference type="RefSeq" id="WP_219763865.1">
    <property type="nucleotide sequence ID" value="NZ_JAHYBZ010000005.1"/>
</dbReference>
<feature type="compositionally biased region" description="Low complexity" evidence="1">
    <location>
        <begin position="51"/>
        <end position="66"/>
    </location>
</feature>